<evidence type="ECO:0000313" key="4">
    <source>
        <dbReference type="EMBL" id="MBC2779161.1"/>
    </source>
</evidence>
<evidence type="ECO:0000256" key="1">
    <source>
        <dbReference type="ARBA" id="ARBA00022553"/>
    </source>
</evidence>
<feature type="domain" description="Response regulatory" evidence="3">
    <location>
        <begin position="6"/>
        <end position="120"/>
    </location>
</feature>
<evidence type="ECO:0000313" key="5">
    <source>
        <dbReference type="Proteomes" id="UP000564378"/>
    </source>
</evidence>
<comment type="caution">
    <text evidence="4">The sequence shown here is derived from an EMBL/GenBank/DDBJ whole genome shotgun (WGS) entry which is preliminary data.</text>
</comment>
<dbReference type="AlphaFoldDB" id="A0A842I2N5"/>
<evidence type="ECO:0000259" key="3">
    <source>
        <dbReference type="PROSITE" id="PS50110"/>
    </source>
</evidence>
<dbReference type="EMBL" id="JACJVJ010000003">
    <property type="protein sequence ID" value="MBC2779161.1"/>
    <property type="molecule type" value="Genomic_DNA"/>
</dbReference>
<reference evidence="4 5" key="1">
    <citation type="submission" date="2020-08" db="EMBL/GenBank/DDBJ databases">
        <title>Draft genome sequence of Parasphingopyxis sp. GrpM-11.</title>
        <authorList>
            <person name="Oh J."/>
            <person name="Roh D.-H."/>
        </authorList>
    </citation>
    <scope>NUCLEOTIDE SEQUENCE [LARGE SCALE GENOMIC DNA]</scope>
    <source>
        <strain evidence="4 5">GrpM-11</strain>
    </source>
</reference>
<dbReference type="Pfam" id="PF00072">
    <property type="entry name" value="Response_reg"/>
    <property type="match status" value="1"/>
</dbReference>
<proteinExistence type="predicted"/>
<feature type="modified residue" description="4-aspartylphosphate" evidence="2">
    <location>
        <position position="55"/>
    </location>
</feature>
<dbReference type="Gene3D" id="3.40.50.2300">
    <property type="match status" value="1"/>
</dbReference>
<dbReference type="SUPFAM" id="SSF52172">
    <property type="entry name" value="CheY-like"/>
    <property type="match status" value="1"/>
</dbReference>
<keyword evidence="1 2" id="KW-0597">Phosphoprotein</keyword>
<evidence type="ECO:0000256" key="2">
    <source>
        <dbReference type="PROSITE-ProRule" id="PRU00169"/>
    </source>
</evidence>
<dbReference type="GO" id="GO:0000160">
    <property type="term" value="P:phosphorelay signal transduction system"/>
    <property type="evidence" value="ECO:0007669"/>
    <property type="project" value="InterPro"/>
</dbReference>
<accession>A0A842I2N5</accession>
<dbReference type="InterPro" id="IPR050595">
    <property type="entry name" value="Bact_response_regulator"/>
</dbReference>
<dbReference type="InterPro" id="IPR001789">
    <property type="entry name" value="Sig_transdc_resp-reg_receiver"/>
</dbReference>
<dbReference type="SMART" id="SM00448">
    <property type="entry name" value="REC"/>
    <property type="match status" value="1"/>
</dbReference>
<organism evidence="4 5">
    <name type="scientific">Parasphingopyxis marina</name>
    <dbReference type="NCBI Taxonomy" id="2761622"/>
    <lineage>
        <taxon>Bacteria</taxon>
        <taxon>Pseudomonadati</taxon>
        <taxon>Pseudomonadota</taxon>
        <taxon>Alphaproteobacteria</taxon>
        <taxon>Sphingomonadales</taxon>
        <taxon>Sphingomonadaceae</taxon>
        <taxon>Parasphingopyxis</taxon>
    </lineage>
</organism>
<keyword evidence="5" id="KW-1185">Reference proteome</keyword>
<dbReference type="PANTHER" id="PTHR44591:SF25">
    <property type="entry name" value="CHEMOTAXIS TWO-COMPONENT RESPONSE REGULATOR"/>
    <property type="match status" value="1"/>
</dbReference>
<sequence>MSKNPVIAIVDDDRPVREALFDLLQVEGLSARTFENGVDFLADGAVDRFDCVITDVRMPGLDGLELQRRLRMRGSPTPVIFITSSVEDETRVRALRDGAFAWFTKPVADEALLTALNAALEGGAAADTLKPPGI</sequence>
<dbReference type="PROSITE" id="PS50110">
    <property type="entry name" value="RESPONSE_REGULATORY"/>
    <property type="match status" value="1"/>
</dbReference>
<name>A0A842I2N5_9SPHN</name>
<gene>
    <name evidence="4" type="ORF">H6P80_16160</name>
</gene>
<dbReference type="PANTHER" id="PTHR44591">
    <property type="entry name" value="STRESS RESPONSE REGULATOR PROTEIN 1"/>
    <property type="match status" value="1"/>
</dbReference>
<dbReference type="InterPro" id="IPR011006">
    <property type="entry name" value="CheY-like_superfamily"/>
</dbReference>
<dbReference type="Proteomes" id="UP000564378">
    <property type="component" value="Unassembled WGS sequence"/>
</dbReference>
<protein>
    <submittedName>
        <fullName evidence="4">Response regulator</fullName>
    </submittedName>
</protein>